<protein>
    <submittedName>
        <fullName evidence="2">Uncharacterized protein</fullName>
    </submittedName>
</protein>
<evidence type="ECO:0000313" key="2">
    <source>
        <dbReference type="EMBL" id="GAP29859.1"/>
    </source>
</evidence>
<dbReference type="OrthoDB" id="4557493at2"/>
<evidence type="ECO:0000313" key="4">
    <source>
        <dbReference type="Proteomes" id="UP000180166"/>
    </source>
</evidence>
<proteinExistence type="predicted"/>
<dbReference type="KEGG" id="nsr:NS506_05920"/>
<dbReference type="RefSeq" id="WP_052086582.1">
    <property type="nucleotide sequence ID" value="NZ_AP017900.1"/>
</dbReference>
<dbReference type="Proteomes" id="UP000180166">
    <property type="component" value="Chromosome"/>
</dbReference>
<reference evidence="2 3" key="2">
    <citation type="journal article" date="2016" name="Genome Announc.">
        <title>Draft Genome Sequence of Erythromycin- and Oxytetracycline-Sensitive Nocardia seriolae Strain U-1 (NBRC 110359).</title>
        <authorList>
            <person name="Imajoh M."/>
            <person name="Sukeda M."/>
            <person name="Shimizu M."/>
            <person name="Yamane J."/>
            <person name="Ohnishi K."/>
            <person name="Oshima S."/>
        </authorList>
    </citation>
    <scope>NUCLEOTIDE SEQUENCE [LARGE SCALE GENOMIC DNA]</scope>
    <source>
        <strain evidence="2 3">U-1</strain>
    </source>
</reference>
<dbReference type="AlphaFoldDB" id="A0A0B8NIK0"/>
<dbReference type="EMBL" id="CP017839">
    <property type="protein sequence ID" value="APA99956.1"/>
    <property type="molecule type" value="Genomic_DNA"/>
</dbReference>
<dbReference type="EMBL" id="BBYQ01000065">
    <property type="protein sequence ID" value="GAP29859.1"/>
    <property type="molecule type" value="Genomic_DNA"/>
</dbReference>
<dbReference type="Proteomes" id="UP000037179">
    <property type="component" value="Unassembled WGS sequence"/>
</dbReference>
<evidence type="ECO:0000313" key="1">
    <source>
        <dbReference type="EMBL" id="APA99956.1"/>
    </source>
</evidence>
<organism evidence="2 3">
    <name type="scientific">Nocardia seriolae</name>
    <dbReference type="NCBI Taxonomy" id="37332"/>
    <lineage>
        <taxon>Bacteria</taxon>
        <taxon>Bacillati</taxon>
        <taxon>Actinomycetota</taxon>
        <taxon>Actinomycetes</taxon>
        <taxon>Mycobacteriales</taxon>
        <taxon>Nocardiaceae</taxon>
        <taxon>Nocardia</taxon>
    </lineage>
</organism>
<dbReference type="GeneID" id="93376422"/>
<sequence>MTALWTTVVGVAATLLGSLLTFYMQRAVADRATALQRAERDRQERLDAYSRFAGAAIRYRLSELTRWHRQAEAPGSSATLAAVRESHQCRATLFEALALLHVLTDDPELRIIATRIVEDTDRIHRADDADERRKRGIDAGDQIERFVRHAAADIRPGTRAGVLLPFKR</sequence>
<gene>
    <name evidence="1" type="ORF">NS506_05920</name>
    <name evidence="2" type="ORF">NSK11_contig00065-0041</name>
</gene>
<reference evidence="3" key="1">
    <citation type="submission" date="2015-07" db="EMBL/GenBank/DDBJ databases">
        <title>Nocardia seriolae U-1 whole genome shotgun sequence.</title>
        <authorList>
            <person name="Imajoh M."/>
            <person name="Fukumoto Y."/>
            <person name="Sukeda M."/>
            <person name="Yamane J."/>
            <person name="Yamasaki K."/>
            <person name="Shimizu M."/>
            <person name="Ohnishi K."/>
            <person name="Oshima S."/>
        </authorList>
    </citation>
    <scope>NUCLEOTIDE SEQUENCE [LARGE SCALE GENOMIC DNA]</scope>
    <source>
        <strain evidence="3">U-1</strain>
    </source>
</reference>
<reference evidence="1 4" key="3">
    <citation type="submission" date="2016-10" db="EMBL/GenBank/DDBJ databases">
        <title>Genome sequence of Nocardia seriolae strain EM150506, isolated from Anguila japonica.</title>
        <authorList>
            <person name="Han H.-J."/>
        </authorList>
    </citation>
    <scope>NUCLEOTIDE SEQUENCE [LARGE SCALE GENOMIC DNA]</scope>
    <source>
        <strain evidence="1 4">EM150506</strain>
    </source>
</reference>
<name>A0A0B8NIK0_9NOCA</name>
<keyword evidence="3" id="KW-1185">Reference proteome</keyword>
<evidence type="ECO:0000313" key="3">
    <source>
        <dbReference type="Proteomes" id="UP000037179"/>
    </source>
</evidence>
<accession>A0A0B8NIK0</accession>